<gene>
    <name evidence="2" type="primary">PLEST005847</name>
    <name evidence="2" type="ORF">PLESTB_000152500</name>
</gene>
<evidence type="ECO:0000256" key="1">
    <source>
        <dbReference type="SAM" id="MobiDB-lite"/>
    </source>
</evidence>
<feature type="compositionally biased region" description="Pro residues" evidence="1">
    <location>
        <begin position="84"/>
        <end position="94"/>
    </location>
</feature>
<proteinExistence type="predicted"/>
<dbReference type="Proteomes" id="UP001165080">
    <property type="component" value="Unassembled WGS sequence"/>
</dbReference>
<organism evidence="2 3">
    <name type="scientific">Pleodorina starrii</name>
    <dbReference type="NCBI Taxonomy" id="330485"/>
    <lineage>
        <taxon>Eukaryota</taxon>
        <taxon>Viridiplantae</taxon>
        <taxon>Chlorophyta</taxon>
        <taxon>core chlorophytes</taxon>
        <taxon>Chlorophyceae</taxon>
        <taxon>CS clade</taxon>
        <taxon>Chlamydomonadales</taxon>
        <taxon>Volvocaceae</taxon>
        <taxon>Pleodorina</taxon>
    </lineage>
</organism>
<feature type="region of interest" description="Disordered" evidence="1">
    <location>
        <begin position="330"/>
        <end position="421"/>
    </location>
</feature>
<feature type="region of interest" description="Disordered" evidence="1">
    <location>
        <begin position="75"/>
        <end position="107"/>
    </location>
</feature>
<sequence length="536" mass="53934">MPTSTTIQELPSSQPQPSTAAAVQQTAVMFRVPGCLRLPMMNLGRVIDNAVDLAESLLATDFTADYLIAAPARTQQHPAAATPNPAPSPAPAEPGPRTATATPSRTGAAVQAARAVCEKLSCALAATEAARLSTHLANLKLTNTPPQLRYPPPQQQGGGRCGNLTSRELRFCVEASPVRSSACFPLGSSSGTSLLTISSPGFATARGPRPMPLPVAAPAAERPSPLRPPPTARPSRPTGVPALMLQETSGPAAAAAAHQQQQQQQVSVHLSQSQPLPQHQPQQQQQQQRGVVGGRAAAGAGTQQPAVPRFTISLPHRIQAAAAAAATDPADVECGSPTSDCPMPLGSPFSPSSAQPAPVLITSSSPSPPFTRRLGGPAPAVQSGTPPPPPATTIKSPPKPAPAAVATGVTRPCDPPAAPARANPIAVKPAAAATAAAMAPGKGMPPRPVPVLRLPLQEGAATAAGPLLSSRLSRNGMYTGRRGGSEDGAVLGAGGGAMRIGAGLGLQGLGGEEGAARAAAPRPPVVPGLRLGAVAR</sequence>
<name>A0A9W6EXD8_9CHLO</name>
<accession>A0A9W6EXD8</accession>
<feature type="compositionally biased region" description="Low complexity" evidence="1">
    <location>
        <begin position="347"/>
        <end position="358"/>
    </location>
</feature>
<reference evidence="2 3" key="1">
    <citation type="journal article" date="2023" name="Commun. Biol.">
        <title>Reorganization of the ancestral sex-determining regions during the evolution of trioecy in Pleodorina starrii.</title>
        <authorList>
            <person name="Takahashi K."/>
            <person name="Suzuki S."/>
            <person name="Kawai-Toyooka H."/>
            <person name="Yamamoto K."/>
            <person name="Hamaji T."/>
            <person name="Ootsuki R."/>
            <person name="Yamaguchi H."/>
            <person name="Kawachi M."/>
            <person name="Higashiyama T."/>
            <person name="Nozaki H."/>
        </authorList>
    </citation>
    <scope>NUCLEOTIDE SEQUENCE [LARGE SCALE GENOMIC DNA]</scope>
    <source>
        <strain evidence="2 3">NIES-4479</strain>
    </source>
</reference>
<comment type="caution">
    <text evidence="2">The sequence shown here is derived from an EMBL/GenBank/DDBJ whole genome shotgun (WGS) entry which is preliminary data.</text>
</comment>
<protein>
    <submittedName>
        <fullName evidence="2">Uncharacterized protein</fullName>
    </submittedName>
</protein>
<dbReference type="AlphaFoldDB" id="A0A9W6EXD8"/>
<feature type="compositionally biased region" description="Low complexity" evidence="1">
    <location>
        <begin position="402"/>
        <end position="412"/>
    </location>
</feature>
<feature type="compositionally biased region" description="Pro residues" evidence="1">
    <location>
        <begin position="385"/>
        <end position="401"/>
    </location>
</feature>
<dbReference type="EMBL" id="BRXU01000002">
    <property type="protein sequence ID" value="GLC48823.1"/>
    <property type="molecule type" value="Genomic_DNA"/>
</dbReference>
<evidence type="ECO:0000313" key="3">
    <source>
        <dbReference type="Proteomes" id="UP001165080"/>
    </source>
</evidence>
<evidence type="ECO:0000313" key="2">
    <source>
        <dbReference type="EMBL" id="GLC48823.1"/>
    </source>
</evidence>
<keyword evidence="3" id="KW-1185">Reference proteome</keyword>
<feature type="compositionally biased region" description="Low complexity" evidence="1">
    <location>
        <begin position="251"/>
        <end position="303"/>
    </location>
</feature>
<feature type="region of interest" description="Disordered" evidence="1">
    <location>
        <begin position="201"/>
        <end position="303"/>
    </location>
</feature>